<evidence type="ECO:0008006" key="4">
    <source>
        <dbReference type="Google" id="ProtNLM"/>
    </source>
</evidence>
<gene>
    <name evidence="2" type="ORF">ICJ83_15910</name>
</gene>
<proteinExistence type="predicted"/>
<dbReference type="AlphaFoldDB" id="A0A8J6QMD0"/>
<reference evidence="2 3" key="1">
    <citation type="submission" date="2020-09" db="EMBL/GenBank/DDBJ databases">
        <title>TT11 complete genome.</title>
        <authorList>
            <person name="Wu Z."/>
        </authorList>
    </citation>
    <scope>NUCLEOTIDE SEQUENCE [LARGE SCALE GENOMIC DNA]</scope>
    <source>
        <strain evidence="2 3">TT11</strain>
    </source>
</reference>
<organism evidence="2 3">
    <name type="scientific">Aestuariibaculum sediminum</name>
    <dbReference type="NCBI Taxonomy" id="2770637"/>
    <lineage>
        <taxon>Bacteria</taxon>
        <taxon>Pseudomonadati</taxon>
        <taxon>Bacteroidota</taxon>
        <taxon>Flavobacteriia</taxon>
        <taxon>Flavobacteriales</taxon>
        <taxon>Flavobacteriaceae</taxon>
    </lineage>
</organism>
<protein>
    <recommendedName>
        <fullName evidence="4">LTXXQ motif family protein</fullName>
    </recommendedName>
</protein>
<dbReference type="EMBL" id="JACVXB010000011">
    <property type="protein sequence ID" value="MBD0833619.1"/>
    <property type="molecule type" value="Genomic_DNA"/>
</dbReference>
<evidence type="ECO:0000256" key="1">
    <source>
        <dbReference type="SAM" id="MobiDB-lite"/>
    </source>
</evidence>
<evidence type="ECO:0000313" key="2">
    <source>
        <dbReference type="EMBL" id="MBD0833619.1"/>
    </source>
</evidence>
<dbReference type="RefSeq" id="WP_188231401.1">
    <property type="nucleotide sequence ID" value="NZ_JACVXB010000011.1"/>
</dbReference>
<dbReference type="Proteomes" id="UP000600588">
    <property type="component" value="Unassembled WGS sequence"/>
</dbReference>
<name>A0A8J6QMD0_9FLAO</name>
<keyword evidence="3" id="KW-1185">Reference proteome</keyword>
<comment type="caution">
    <text evidence="2">The sequence shown here is derived from an EMBL/GenBank/DDBJ whole genome shotgun (WGS) entry which is preliminary data.</text>
</comment>
<sequence length="159" mass="18780">MKNILVIAMALITLQGIAQEKRALANRMDRPHRMSDLSPEQAATLKTKKMTLHLDLTTKQQDEIYKLNLENAKARKEMMANLKAKREHGELKKPTQEQRYKMMNARLDHQIDEKAKMKTILNSEQFIKWENHQKKMQQQGRKMKRHMAHKPSEAPKNRK</sequence>
<feature type="compositionally biased region" description="Basic and acidic residues" evidence="1">
    <location>
        <begin position="150"/>
        <end position="159"/>
    </location>
</feature>
<accession>A0A8J6QMD0</accession>
<feature type="region of interest" description="Disordered" evidence="1">
    <location>
        <begin position="133"/>
        <end position="159"/>
    </location>
</feature>
<evidence type="ECO:0000313" key="3">
    <source>
        <dbReference type="Proteomes" id="UP000600588"/>
    </source>
</evidence>